<dbReference type="GO" id="GO:0016787">
    <property type="term" value="F:hydrolase activity"/>
    <property type="evidence" value="ECO:0007669"/>
    <property type="project" value="UniProtKB-KW"/>
</dbReference>
<dbReference type="RefSeq" id="WP_190257537.1">
    <property type="nucleotide sequence ID" value="NZ_BMPI01000101.1"/>
</dbReference>
<reference evidence="5" key="1">
    <citation type="journal article" date="2014" name="Int. J. Syst. Evol. Microbiol.">
        <title>Complete genome sequence of Corynebacterium casei LMG S-19264T (=DSM 44701T), isolated from a smear-ripened cheese.</title>
        <authorList>
            <consortium name="US DOE Joint Genome Institute (JGI-PGF)"/>
            <person name="Walter F."/>
            <person name="Albersmeier A."/>
            <person name="Kalinowski J."/>
            <person name="Ruckert C."/>
        </authorList>
    </citation>
    <scope>NUCLEOTIDE SEQUENCE</scope>
    <source>
        <strain evidence="5">JCM 19831</strain>
    </source>
</reference>
<comment type="similarity">
    <text evidence="1">Belongs to the peptidase S33 family.</text>
</comment>
<dbReference type="PANTHER" id="PTHR43248:SF29">
    <property type="entry name" value="TRIPEPTIDYL AMINOPEPTIDASE"/>
    <property type="match status" value="1"/>
</dbReference>
<feature type="domain" description="Peptidase S33 tripeptidyl aminopeptidase-like C-terminal" evidence="4">
    <location>
        <begin position="439"/>
        <end position="529"/>
    </location>
</feature>
<name>A0A917UGT5_9ACTN</name>
<evidence type="ECO:0000256" key="3">
    <source>
        <dbReference type="ARBA" id="ARBA00022801"/>
    </source>
</evidence>
<dbReference type="Gene3D" id="3.40.50.1820">
    <property type="entry name" value="alpha/beta hydrolase"/>
    <property type="match status" value="1"/>
</dbReference>
<dbReference type="InterPro" id="IPR013595">
    <property type="entry name" value="Pept_S33_TAP-like_C"/>
</dbReference>
<keyword evidence="6" id="KW-1185">Reference proteome</keyword>
<dbReference type="Pfam" id="PF08386">
    <property type="entry name" value="Abhydrolase_4"/>
    <property type="match status" value="1"/>
</dbReference>
<keyword evidence="3 5" id="KW-0378">Hydrolase</keyword>
<dbReference type="InterPro" id="IPR051601">
    <property type="entry name" value="Serine_prot/Carboxylest_S33"/>
</dbReference>
<evidence type="ECO:0000313" key="6">
    <source>
        <dbReference type="Proteomes" id="UP000642070"/>
    </source>
</evidence>
<dbReference type="SUPFAM" id="SSF53474">
    <property type="entry name" value="alpha/beta-Hydrolases"/>
    <property type="match status" value="1"/>
</dbReference>
<reference evidence="5" key="2">
    <citation type="submission" date="2020-09" db="EMBL/GenBank/DDBJ databases">
        <authorList>
            <person name="Sun Q."/>
            <person name="Ohkuma M."/>
        </authorList>
    </citation>
    <scope>NUCLEOTIDE SEQUENCE</scope>
    <source>
        <strain evidence="5">JCM 19831</strain>
    </source>
</reference>
<proteinExistence type="inferred from homology"/>
<organism evidence="5 6">
    <name type="scientific">Dactylosporangium sucinum</name>
    <dbReference type="NCBI Taxonomy" id="1424081"/>
    <lineage>
        <taxon>Bacteria</taxon>
        <taxon>Bacillati</taxon>
        <taxon>Actinomycetota</taxon>
        <taxon>Actinomycetes</taxon>
        <taxon>Micromonosporales</taxon>
        <taxon>Micromonosporaceae</taxon>
        <taxon>Dactylosporangium</taxon>
    </lineage>
</organism>
<evidence type="ECO:0000259" key="4">
    <source>
        <dbReference type="Pfam" id="PF08386"/>
    </source>
</evidence>
<accession>A0A917UGT5</accession>
<dbReference type="Proteomes" id="UP000642070">
    <property type="component" value="Unassembled WGS sequence"/>
</dbReference>
<evidence type="ECO:0000256" key="2">
    <source>
        <dbReference type="ARBA" id="ARBA00022729"/>
    </source>
</evidence>
<protein>
    <submittedName>
        <fullName evidence="5">Alpha/beta hydrolase</fullName>
    </submittedName>
</protein>
<dbReference type="EMBL" id="BMPI01000101">
    <property type="protein sequence ID" value="GGM85420.1"/>
    <property type="molecule type" value="Genomic_DNA"/>
</dbReference>
<sequence>MNESGIAATRHFGARRTLWIALLAAVAAVVSVGSARAGTGGGDQPGQLSAFERQTIAWHGCAAGPDDETGAALAAAGAQCGEIRVPLDYRDPSGRTITVALARRVATDTAHRLGTLIVNTGGPGPSRDGVVAVAVGLPGLSPRGAPNLAARYDLVGIDPRFFGLSTPLECGWPTNLALRARQFAAPDPRSFEASVANARELAARCVPYGDRLPFASTRNIARDMDLVRAALDEPRVSYLGWSYGTYLGAVYLQMFPDRVDRIVLDSALDPGVYGPGLTRPLGAADAAALEDWAAWAAQRNRQYGLGATAEAVLAGVDRIYAAARRRPLQVGSYRVGGSEIAGLLLTVEDTDTAYAGFSAKVRNLRDAANGVNVTPSPDLDQTLALYASTDVLAELNMSATTANQCADRPASRDPKTYWRDIREHLATEPLYGPLFRTITPCAFWPTNPVEAATTVDNDHPALIVSASGDPAAAYPGQLAMHAALHGSRMVTLAGAFRHGVYLADGNACVDSAVERYLLDGVLPAGDHTCTRS</sequence>
<dbReference type="InterPro" id="IPR029058">
    <property type="entry name" value="AB_hydrolase_fold"/>
</dbReference>
<gene>
    <name evidence="5" type="ORF">GCM10007977_103990</name>
</gene>
<dbReference type="PANTHER" id="PTHR43248">
    <property type="entry name" value="2-SUCCINYL-6-HYDROXY-2,4-CYCLOHEXADIENE-1-CARBOXYLATE SYNTHASE"/>
    <property type="match status" value="1"/>
</dbReference>
<evidence type="ECO:0000313" key="5">
    <source>
        <dbReference type="EMBL" id="GGM85420.1"/>
    </source>
</evidence>
<keyword evidence="2" id="KW-0732">Signal</keyword>
<evidence type="ECO:0000256" key="1">
    <source>
        <dbReference type="ARBA" id="ARBA00010088"/>
    </source>
</evidence>
<comment type="caution">
    <text evidence="5">The sequence shown here is derived from an EMBL/GenBank/DDBJ whole genome shotgun (WGS) entry which is preliminary data.</text>
</comment>
<dbReference type="AlphaFoldDB" id="A0A917UGT5"/>